<gene>
    <name evidence="4" type="ORF">E2553_01645</name>
</gene>
<dbReference type="AlphaFoldDB" id="A0A4Y8N1Z7"/>
<feature type="domain" description="Response regulatory" evidence="3">
    <location>
        <begin position="6"/>
        <end position="121"/>
    </location>
</feature>
<keyword evidence="1 2" id="KW-0597">Phosphoprotein</keyword>
<protein>
    <submittedName>
        <fullName evidence="4">Response regulator</fullName>
    </submittedName>
</protein>
<dbReference type="Pfam" id="PF00072">
    <property type="entry name" value="Response_reg"/>
    <property type="match status" value="1"/>
</dbReference>
<dbReference type="GO" id="GO:0000160">
    <property type="term" value="P:phosphorelay signal transduction system"/>
    <property type="evidence" value="ECO:0007669"/>
    <property type="project" value="InterPro"/>
</dbReference>
<evidence type="ECO:0000313" key="4">
    <source>
        <dbReference type="EMBL" id="TFE43846.1"/>
    </source>
</evidence>
<accession>A0A4Y8N1Z7</accession>
<dbReference type="Gene3D" id="3.40.50.2300">
    <property type="match status" value="1"/>
</dbReference>
<dbReference type="EMBL" id="SNVI01000001">
    <property type="protein sequence ID" value="TFE43846.1"/>
    <property type="molecule type" value="Genomic_DNA"/>
</dbReference>
<reference evidence="4 5" key="1">
    <citation type="submission" date="2019-03" db="EMBL/GenBank/DDBJ databases">
        <title>Complete Genome Sequence of Paraburkholderia dipogonis ICMP 19430T, a Nitrogen-fixing Symbiont of the South African Invasive Legume Dipogon lignosus in New Zealand.</title>
        <authorList>
            <person name="De Meyer S.E."/>
        </authorList>
    </citation>
    <scope>NUCLEOTIDE SEQUENCE [LARGE SCALE GENOMIC DNA]</scope>
    <source>
        <strain evidence="4 5">ICMP 19430</strain>
    </source>
</reference>
<evidence type="ECO:0000313" key="5">
    <source>
        <dbReference type="Proteomes" id="UP000297385"/>
    </source>
</evidence>
<dbReference type="InterPro" id="IPR001789">
    <property type="entry name" value="Sig_transdc_resp-reg_receiver"/>
</dbReference>
<dbReference type="SMART" id="SM00448">
    <property type="entry name" value="REC"/>
    <property type="match status" value="1"/>
</dbReference>
<evidence type="ECO:0000256" key="1">
    <source>
        <dbReference type="ARBA" id="ARBA00022553"/>
    </source>
</evidence>
<organism evidence="4 5">
    <name type="scientific">Paraburkholderia dipogonis</name>
    <dbReference type="NCBI Taxonomy" id="1211383"/>
    <lineage>
        <taxon>Bacteria</taxon>
        <taxon>Pseudomonadati</taxon>
        <taxon>Pseudomonadota</taxon>
        <taxon>Betaproteobacteria</taxon>
        <taxon>Burkholderiales</taxon>
        <taxon>Burkholderiaceae</taxon>
        <taxon>Paraburkholderia</taxon>
    </lineage>
</organism>
<dbReference type="InterPro" id="IPR011006">
    <property type="entry name" value="CheY-like_superfamily"/>
</dbReference>
<proteinExistence type="predicted"/>
<dbReference type="PROSITE" id="PS50110">
    <property type="entry name" value="RESPONSE_REGULATORY"/>
    <property type="match status" value="1"/>
</dbReference>
<sequence>MDTNPVVCIVDDDEAVRCATASVVRAVGWPTCVFASAEDFLQAADALGRLACLICDVQMTGMSGVEMHERLLARGCAPPIIFVTAFPTPELEARARANGASAFLEKPVDATTITGWLAQVCGKA</sequence>
<dbReference type="SUPFAM" id="SSF52172">
    <property type="entry name" value="CheY-like"/>
    <property type="match status" value="1"/>
</dbReference>
<dbReference type="GeneID" id="97307494"/>
<comment type="caution">
    <text evidence="4">The sequence shown here is derived from an EMBL/GenBank/DDBJ whole genome shotgun (WGS) entry which is preliminary data.</text>
</comment>
<evidence type="ECO:0000256" key="2">
    <source>
        <dbReference type="PROSITE-ProRule" id="PRU00169"/>
    </source>
</evidence>
<dbReference type="PANTHER" id="PTHR44591">
    <property type="entry name" value="STRESS RESPONSE REGULATOR PROTEIN 1"/>
    <property type="match status" value="1"/>
</dbReference>
<name>A0A4Y8N1Z7_9BURK</name>
<dbReference type="InterPro" id="IPR050595">
    <property type="entry name" value="Bact_response_regulator"/>
</dbReference>
<dbReference type="PANTHER" id="PTHR44591:SF25">
    <property type="entry name" value="CHEMOTAXIS TWO-COMPONENT RESPONSE REGULATOR"/>
    <property type="match status" value="1"/>
</dbReference>
<dbReference type="RefSeq" id="WP_134455744.1">
    <property type="nucleotide sequence ID" value="NZ_JBHMFL010000156.1"/>
</dbReference>
<dbReference type="Proteomes" id="UP000297385">
    <property type="component" value="Unassembled WGS sequence"/>
</dbReference>
<evidence type="ECO:0000259" key="3">
    <source>
        <dbReference type="PROSITE" id="PS50110"/>
    </source>
</evidence>
<feature type="modified residue" description="4-aspartylphosphate" evidence="2">
    <location>
        <position position="56"/>
    </location>
</feature>